<dbReference type="Pfam" id="PF02254">
    <property type="entry name" value="TrkA_N"/>
    <property type="match status" value="1"/>
</dbReference>
<dbReference type="InterPro" id="IPR003148">
    <property type="entry name" value="RCK_N"/>
</dbReference>
<organism evidence="3 4">
    <name type="scientific">Virgibacillus massiliensis</name>
    <dbReference type="NCBI Taxonomy" id="1462526"/>
    <lineage>
        <taxon>Bacteria</taxon>
        <taxon>Bacillati</taxon>
        <taxon>Bacillota</taxon>
        <taxon>Bacilli</taxon>
        <taxon>Bacillales</taxon>
        <taxon>Bacillaceae</taxon>
        <taxon>Virgibacillus</taxon>
    </lineage>
</organism>
<protein>
    <submittedName>
        <fullName evidence="3">Ktr system potassium uptake protein A</fullName>
    </submittedName>
</protein>
<proteinExistence type="predicted"/>
<dbReference type="eggNOG" id="COG0569">
    <property type="taxonomic scope" value="Bacteria"/>
</dbReference>
<dbReference type="STRING" id="1462526.BN990_03571"/>
<dbReference type="SUPFAM" id="SSF51735">
    <property type="entry name" value="NAD(P)-binding Rossmann-fold domains"/>
    <property type="match status" value="1"/>
</dbReference>
<accession>A0A024QG75</accession>
<dbReference type="Proteomes" id="UP000028875">
    <property type="component" value="Unassembled WGS sequence"/>
</dbReference>
<dbReference type="InterPro" id="IPR036721">
    <property type="entry name" value="RCK_C_sf"/>
</dbReference>
<dbReference type="InterPro" id="IPR006037">
    <property type="entry name" value="RCK_C"/>
</dbReference>
<name>A0A024QG75_9BACI</name>
<evidence type="ECO:0000259" key="2">
    <source>
        <dbReference type="PROSITE" id="PS51202"/>
    </source>
</evidence>
<evidence type="ECO:0000259" key="1">
    <source>
        <dbReference type="PROSITE" id="PS51201"/>
    </source>
</evidence>
<evidence type="ECO:0000313" key="4">
    <source>
        <dbReference type="Proteomes" id="UP000028875"/>
    </source>
</evidence>
<keyword evidence="4" id="KW-1185">Reference proteome</keyword>
<comment type="caution">
    <text evidence="3">The sequence shown here is derived from an EMBL/GenBank/DDBJ whole genome shotgun (WGS) entry which is preliminary data.</text>
</comment>
<dbReference type="InterPro" id="IPR036291">
    <property type="entry name" value="NAD(P)-bd_dom_sf"/>
</dbReference>
<dbReference type="GO" id="GO:0006813">
    <property type="term" value="P:potassium ion transport"/>
    <property type="evidence" value="ECO:0007669"/>
    <property type="project" value="InterPro"/>
</dbReference>
<dbReference type="Gene3D" id="3.40.50.720">
    <property type="entry name" value="NAD(P)-binding Rossmann-like Domain"/>
    <property type="match status" value="1"/>
</dbReference>
<feature type="domain" description="RCK C-terminal" evidence="2">
    <location>
        <begin position="135"/>
        <end position="218"/>
    </location>
</feature>
<dbReference type="EMBL" id="CCDP010000002">
    <property type="protein sequence ID" value="CDQ41215.1"/>
    <property type="molecule type" value="Genomic_DNA"/>
</dbReference>
<dbReference type="SUPFAM" id="SSF116726">
    <property type="entry name" value="TrkA C-terminal domain-like"/>
    <property type="match status" value="1"/>
</dbReference>
<dbReference type="RefSeq" id="WP_021290517.1">
    <property type="nucleotide sequence ID" value="NZ_BNER01000009.1"/>
</dbReference>
<dbReference type="Gene3D" id="3.30.70.1450">
    <property type="entry name" value="Regulator of K+ conductance, C-terminal domain"/>
    <property type="match status" value="1"/>
</dbReference>
<dbReference type="InterPro" id="IPR050721">
    <property type="entry name" value="Trk_Ktr_HKT_K-transport"/>
</dbReference>
<sequence length="218" mass="24553">MGKQFAVIGLGRFGSNVCKELYQLGHEVLAIDANENIVDRLKHHSSHAVVANATDEAILKSLGLRNFDYAIIAIGEHIQPSILCTLILKEMGIKQVWVKAQNTQHHKVLEKIGADRIIQPEKEMGMRIAHQLDSEKIIDYIELSKEYSIVEVVATAKISNRTLVEVDVRKRFGCTVLAVKRDEQVNISPLPNDFIYEGDILVVMGHKNDIKRFENKGM</sequence>
<dbReference type="PROSITE" id="PS51202">
    <property type="entry name" value="RCK_C"/>
    <property type="match status" value="1"/>
</dbReference>
<dbReference type="AlphaFoldDB" id="A0A024QG75"/>
<reference evidence="4" key="2">
    <citation type="submission" date="2014-05" db="EMBL/GenBank/DDBJ databases">
        <title>Draft genome sequence of Virgibacillus massiliensis Vm-5.</title>
        <authorList>
            <person name="Khelaifia S."/>
            <person name="Croce O."/>
            <person name="Lagier J.C."/>
            <person name="Raoult D."/>
        </authorList>
    </citation>
    <scope>NUCLEOTIDE SEQUENCE [LARGE SCALE GENOMIC DNA]</scope>
    <source>
        <strain evidence="4">Vm-5</strain>
    </source>
</reference>
<evidence type="ECO:0000313" key="3">
    <source>
        <dbReference type="EMBL" id="CDQ41215.1"/>
    </source>
</evidence>
<dbReference type="Pfam" id="PF02080">
    <property type="entry name" value="TrkA_C"/>
    <property type="match status" value="1"/>
</dbReference>
<dbReference type="PROSITE" id="PS51201">
    <property type="entry name" value="RCK_N"/>
    <property type="match status" value="1"/>
</dbReference>
<dbReference type="PANTHER" id="PTHR43833:SF7">
    <property type="entry name" value="KTR SYSTEM POTASSIUM UPTAKE PROTEIN C"/>
    <property type="match status" value="1"/>
</dbReference>
<gene>
    <name evidence="3" type="primary">ktrA_2</name>
    <name evidence="3" type="ORF">BN990_03571</name>
</gene>
<dbReference type="OrthoDB" id="9776294at2"/>
<dbReference type="GO" id="GO:0008324">
    <property type="term" value="F:monoatomic cation transmembrane transporter activity"/>
    <property type="evidence" value="ECO:0007669"/>
    <property type="project" value="InterPro"/>
</dbReference>
<dbReference type="PANTHER" id="PTHR43833">
    <property type="entry name" value="POTASSIUM CHANNEL PROTEIN 2-RELATED-RELATED"/>
    <property type="match status" value="1"/>
</dbReference>
<feature type="domain" description="RCK N-terminal" evidence="1">
    <location>
        <begin position="2"/>
        <end position="118"/>
    </location>
</feature>
<reference evidence="3 4" key="1">
    <citation type="submission" date="2014-03" db="EMBL/GenBank/DDBJ databases">
        <authorList>
            <person name="Urmite Genomes U."/>
        </authorList>
    </citation>
    <scope>NUCLEOTIDE SEQUENCE [LARGE SCALE GENOMIC DNA]</scope>
    <source>
        <strain evidence="3 4">Vm-5</strain>
    </source>
</reference>